<feature type="transmembrane region" description="Helical" evidence="6">
    <location>
        <begin position="306"/>
        <end position="324"/>
    </location>
</feature>
<dbReference type="AlphaFoldDB" id="L9XU96"/>
<dbReference type="PANTHER" id="PTHR11706:SF33">
    <property type="entry name" value="NATURAL RESISTANCE-ASSOCIATED MACROPHAGE PROTEIN 2"/>
    <property type="match status" value="1"/>
</dbReference>
<feature type="transmembrane region" description="Helical" evidence="6">
    <location>
        <begin position="336"/>
        <end position="359"/>
    </location>
</feature>
<feature type="transmembrane region" description="Helical" evidence="6">
    <location>
        <begin position="264"/>
        <end position="286"/>
    </location>
</feature>
<evidence type="ECO:0000256" key="3">
    <source>
        <dbReference type="ARBA" id="ARBA00022692"/>
    </source>
</evidence>
<feature type="transmembrane region" description="Helical" evidence="6">
    <location>
        <begin position="34"/>
        <end position="53"/>
    </location>
</feature>
<dbReference type="GO" id="GO:0005886">
    <property type="term" value="C:plasma membrane"/>
    <property type="evidence" value="ECO:0007669"/>
    <property type="project" value="TreeGrafter"/>
</dbReference>
<protein>
    <submittedName>
        <fullName evidence="7">Mn2+ and Fe2+ transporter-like protein</fullName>
    </submittedName>
</protein>
<proteinExistence type="predicted"/>
<keyword evidence="3 6" id="KW-0812">Transmembrane</keyword>
<feature type="transmembrane region" description="Helical" evidence="6">
    <location>
        <begin position="74"/>
        <end position="97"/>
    </location>
</feature>
<dbReference type="GO" id="GO:0005384">
    <property type="term" value="F:manganese ion transmembrane transporter activity"/>
    <property type="evidence" value="ECO:0007669"/>
    <property type="project" value="TreeGrafter"/>
</dbReference>
<keyword evidence="4 6" id="KW-1133">Transmembrane helix</keyword>
<feature type="transmembrane region" description="Helical" evidence="6">
    <location>
        <begin position="173"/>
        <end position="194"/>
    </location>
</feature>
<feature type="transmembrane region" description="Helical" evidence="6">
    <location>
        <begin position="7"/>
        <end position="28"/>
    </location>
</feature>
<dbReference type="InterPro" id="IPR001046">
    <property type="entry name" value="NRAMP_fam"/>
</dbReference>
<dbReference type="EMBL" id="AOIA01000024">
    <property type="protein sequence ID" value="ELY65379.1"/>
    <property type="molecule type" value="Genomic_DNA"/>
</dbReference>
<gene>
    <name evidence="7" type="ORF">C492_03661</name>
</gene>
<dbReference type="STRING" id="1227498.C492_03661"/>
<evidence type="ECO:0000256" key="6">
    <source>
        <dbReference type="SAM" id="Phobius"/>
    </source>
</evidence>
<dbReference type="PATRIC" id="fig|1227498.3.peg.749"/>
<comment type="caution">
    <text evidence="7">The sequence shown here is derived from an EMBL/GenBank/DDBJ whole genome shotgun (WGS) entry which is preliminary data.</text>
</comment>
<evidence type="ECO:0000256" key="2">
    <source>
        <dbReference type="ARBA" id="ARBA00022448"/>
    </source>
</evidence>
<name>L9XU96_9EURY</name>
<feature type="transmembrane region" description="Helical" evidence="6">
    <location>
        <begin position="371"/>
        <end position="390"/>
    </location>
</feature>
<comment type="subcellular location">
    <subcellularLocation>
        <location evidence="1">Membrane</location>
        <topology evidence="1">Multi-pass membrane protein</topology>
    </subcellularLocation>
</comment>
<accession>L9XU96</accession>
<keyword evidence="5 6" id="KW-0472">Membrane</keyword>
<dbReference type="GO" id="GO:0015086">
    <property type="term" value="F:cadmium ion transmembrane transporter activity"/>
    <property type="evidence" value="ECO:0007669"/>
    <property type="project" value="TreeGrafter"/>
</dbReference>
<organism evidence="7 8">
    <name type="scientific">Natronococcus jeotgali DSM 18795</name>
    <dbReference type="NCBI Taxonomy" id="1227498"/>
    <lineage>
        <taxon>Archaea</taxon>
        <taxon>Methanobacteriati</taxon>
        <taxon>Methanobacteriota</taxon>
        <taxon>Stenosarchaea group</taxon>
        <taxon>Halobacteria</taxon>
        <taxon>Halobacteriales</taxon>
        <taxon>Natrialbaceae</taxon>
        <taxon>Natronococcus</taxon>
    </lineage>
</organism>
<dbReference type="Pfam" id="PF01566">
    <property type="entry name" value="Nramp"/>
    <property type="match status" value="1"/>
</dbReference>
<dbReference type="Proteomes" id="UP000011531">
    <property type="component" value="Unassembled WGS sequence"/>
</dbReference>
<evidence type="ECO:0000313" key="7">
    <source>
        <dbReference type="EMBL" id="ELY65379.1"/>
    </source>
</evidence>
<evidence type="ECO:0000313" key="8">
    <source>
        <dbReference type="Proteomes" id="UP000011531"/>
    </source>
</evidence>
<feature type="transmembrane region" description="Helical" evidence="6">
    <location>
        <begin position="217"/>
        <end position="244"/>
    </location>
</feature>
<feature type="transmembrane region" description="Helical" evidence="6">
    <location>
        <begin position="136"/>
        <end position="153"/>
    </location>
</feature>
<evidence type="ECO:0000256" key="5">
    <source>
        <dbReference type="ARBA" id="ARBA00023136"/>
    </source>
</evidence>
<keyword evidence="8" id="KW-1185">Reference proteome</keyword>
<evidence type="ECO:0000256" key="4">
    <source>
        <dbReference type="ARBA" id="ARBA00022989"/>
    </source>
</evidence>
<keyword evidence="2" id="KW-0813">Transport</keyword>
<evidence type="ECO:0000256" key="1">
    <source>
        <dbReference type="ARBA" id="ARBA00004141"/>
    </source>
</evidence>
<sequence>MSEYGLAFVMVASYFGSGSVYIASQAGLMHGYTLLWAVVGAVLLGVMAQDMSARLGIHGEPLMIFVREKVGTKLATLIAVFLSIGCVAWTLGLVAAVGAGVSFVTGGAIAWQPVAVVATLAAIGVGLLNYQKIEQLMIAMMLSVMVLYLVVAGPSNPDLGAVALGFVPTADSLGALAIAAGLLGTTALWPNFFLESILVEEKGWTEESDVSDARRDLIVGFTVGGITTIAILVVSAAVLQPLGFTELESFITPGEALVEVLGTWAMVLFIAGVTAAAFNSIIPIMWTPAYIIPQAMDIDVDQGSRLFKLVFVGLTATGFASPIVSSVLNLSVVDMVILFPTYNGIFGLPLAALLLFWAVNDRETMGEYRNTTLLNVVNATLVLLALGLALSSVRDFLGLFFGGGF</sequence>
<dbReference type="PANTHER" id="PTHR11706">
    <property type="entry name" value="SOLUTE CARRIER PROTEIN FAMILY 11 MEMBER"/>
    <property type="match status" value="1"/>
</dbReference>
<dbReference type="GO" id="GO:0034755">
    <property type="term" value="P:iron ion transmembrane transport"/>
    <property type="evidence" value="ECO:0007669"/>
    <property type="project" value="TreeGrafter"/>
</dbReference>
<feature type="transmembrane region" description="Helical" evidence="6">
    <location>
        <begin position="109"/>
        <end position="129"/>
    </location>
</feature>
<reference evidence="7 8" key="1">
    <citation type="journal article" date="2014" name="PLoS Genet.">
        <title>Phylogenetically driven sequencing of extremely halophilic archaea reveals strategies for static and dynamic osmo-response.</title>
        <authorList>
            <person name="Becker E.A."/>
            <person name="Seitzer P.M."/>
            <person name="Tritt A."/>
            <person name="Larsen D."/>
            <person name="Krusor M."/>
            <person name="Yao A.I."/>
            <person name="Wu D."/>
            <person name="Madern D."/>
            <person name="Eisen J.A."/>
            <person name="Darling A.E."/>
            <person name="Facciotti M.T."/>
        </authorList>
    </citation>
    <scope>NUCLEOTIDE SEQUENCE [LARGE SCALE GENOMIC DNA]</scope>
    <source>
        <strain evidence="7 8">DSM 18795</strain>
    </source>
</reference>